<dbReference type="CDD" id="cd00158">
    <property type="entry name" value="RHOD"/>
    <property type="match status" value="1"/>
</dbReference>
<dbReference type="Proteomes" id="UP000196084">
    <property type="component" value="Unassembled WGS sequence"/>
</dbReference>
<dbReference type="GO" id="GO:0016740">
    <property type="term" value="F:transferase activity"/>
    <property type="evidence" value="ECO:0007669"/>
    <property type="project" value="UniProtKB-KW"/>
</dbReference>
<keyword evidence="2" id="KW-0808">Transferase</keyword>
<dbReference type="Gene3D" id="3.40.250.10">
    <property type="entry name" value="Rhodanese-like domain"/>
    <property type="match status" value="1"/>
</dbReference>
<dbReference type="OrthoDB" id="3168at2157"/>
<dbReference type="SUPFAM" id="SSF52821">
    <property type="entry name" value="Rhodanese/Cell cycle control phosphatase"/>
    <property type="match status" value="1"/>
</dbReference>
<feature type="domain" description="Rhodanese" evidence="1">
    <location>
        <begin position="15"/>
        <end position="109"/>
    </location>
</feature>
<dbReference type="Pfam" id="PF00581">
    <property type="entry name" value="Rhodanese"/>
    <property type="match status" value="1"/>
</dbReference>
<gene>
    <name evidence="2" type="ORF">B2G88_15175</name>
</gene>
<dbReference type="InterPro" id="IPR001763">
    <property type="entry name" value="Rhodanese-like_dom"/>
</dbReference>
<evidence type="ECO:0000313" key="2">
    <source>
        <dbReference type="EMBL" id="OVE83760.1"/>
    </source>
</evidence>
<dbReference type="PROSITE" id="PS50206">
    <property type="entry name" value="RHODANESE_3"/>
    <property type="match status" value="1"/>
</dbReference>
<dbReference type="InterPro" id="IPR050229">
    <property type="entry name" value="GlpE_sulfurtransferase"/>
</dbReference>
<sequence length="123" mass="13449">MSTIGPERLEDRLSSAESPYVIDIRPREAYQRDHIEGSHNVPVYDDLRGGDEAAFREALSDVPAERTVVTVCKAGIVARTATTILEDEGYDAVTLAGGQRRWNGYQNGSLGYRLRSALGGLLP</sequence>
<dbReference type="AlphaFoldDB" id="A0A202E745"/>
<dbReference type="EMBL" id="MWPH01000003">
    <property type="protein sequence ID" value="OVE83760.1"/>
    <property type="molecule type" value="Genomic_DNA"/>
</dbReference>
<reference evidence="2 3" key="1">
    <citation type="submission" date="2017-02" db="EMBL/GenBank/DDBJ databases">
        <title>Natronthermophilus aegyptiacus gen. nov.,sp. nov., an aerobic, extremely halophilic alkalithermophilic archaeon isolated from the athalassohaline Wadi An Natrun, Egypt.</title>
        <authorList>
            <person name="Zhao B."/>
        </authorList>
    </citation>
    <scope>NUCLEOTIDE SEQUENCE [LARGE SCALE GENOMIC DNA]</scope>
    <source>
        <strain evidence="2 3">CGMCC 1.3597</strain>
    </source>
</reference>
<comment type="caution">
    <text evidence="2">The sequence shown here is derived from an EMBL/GenBank/DDBJ whole genome shotgun (WGS) entry which is preliminary data.</text>
</comment>
<dbReference type="PANTHER" id="PTHR43031:SF1">
    <property type="entry name" value="PYRIDINE NUCLEOTIDE-DISULPHIDE OXIDOREDUCTASE"/>
    <property type="match status" value="1"/>
</dbReference>
<evidence type="ECO:0000313" key="3">
    <source>
        <dbReference type="Proteomes" id="UP000196084"/>
    </source>
</evidence>
<dbReference type="PANTHER" id="PTHR43031">
    <property type="entry name" value="FAD-DEPENDENT OXIDOREDUCTASE"/>
    <property type="match status" value="1"/>
</dbReference>
<accession>A0A202E745</accession>
<proteinExistence type="predicted"/>
<dbReference type="InterPro" id="IPR036873">
    <property type="entry name" value="Rhodanese-like_dom_sf"/>
</dbReference>
<dbReference type="SMART" id="SM00450">
    <property type="entry name" value="RHOD"/>
    <property type="match status" value="1"/>
</dbReference>
<keyword evidence="3" id="KW-1185">Reference proteome</keyword>
<name>A0A202E745_9EURY</name>
<evidence type="ECO:0000259" key="1">
    <source>
        <dbReference type="PROSITE" id="PS50206"/>
    </source>
</evidence>
<dbReference type="RefSeq" id="WP_087715227.1">
    <property type="nucleotide sequence ID" value="NZ_MWPH01000003.1"/>
</dbReference>
<organism evidence="2 3">
    <name type="scientific">Natronolimnobius baerhuensis</name>
    <dbReference type="NCBI Taxonomy" id="253108"/>
    <lineage>
        <taxon>Archaea</taxon>
        <taxon>Methanobacteriati</taxon>
        <taxon>Methanobacteriota</taxon>
        <taxon>Stenosarchaea group</taxon>
        <taxon>Halobacteria</taxon>
        <taxon>Halobacteriales</taxon>
        <taxon>Natrialbaceae</taxon>
        <taxon>Natronolimnobius</taxon>
    </lineage>
</organism>
<protein>
    <submittedName>
        <fullName evidence="2">Thiosulfate sulfurtransferase</fullName>
    </submittedName>
</protein>